<protein>
    <recommendedName>
        <fullName evidence="8">Permease IIC component</fullName>
    </recommendedName>
</protein>
<sequence>MRKKLDLIMNSILLQTIKNGFTSISSLTIVASVFVLLTNFPIQSVNNFMIDNFSLLWLDILPSISASFYSLISVYIVISISYHYSKELCLPALITSVSTLYVYLVFIPFSSINNGEYISTYYLNSNGIFFSMIIGLIVPRIIKIVYKRNLTIKLPKEVPKEVSESFESIIPLLLVLTGATIINILIKSTSYNNIPNLIMKILQEPITYLGGTLIAVVIINFGVSFFWFFGFNGSFLFKSITTPVFTTLSIENINALSAGKDAPNIITATFQSVFINYGGSGSTLALIVAILITCKNIKLKQLAKLSFIPGLFNINEPIVYGIPIILNPILFFPLVICPVINTILAYFSMYFKIVSYTNGIQLPWTTPPFISGFLSSGISGLFLQVCLLVLNVLIYLPFVKKLDNSSKQFF</sequence>
<feature type="transmembrane region" description="Helical" evidence="9">
    <location>
        <begin position="166"/>
        <end position="186"/>
    </location>
</feature>
<reference evidence="11 12" key="1">
    <citation type="submission" date="2019-12" db="EMBL/GenBank/DDBJ databases">
        <title>Paenibacillus sp. nov., an endophytic bacterium isolated from the stem of Dendrobium.</title>
        <authorList>
            <person name="Zhao R."/>
        </authorList>
    </citation>
    <scope>NUCLEOTIDE SEQUENCE [LARGE SCALE GENOMIC DNA]</scope>
    <source>
        <strain evidence="11 12">HJL G12</strain>
    </source>
</reference>
<feature type="transmembrane region" description="Helical" evidence="9">
    <location>
        <begin position="88"/>
        <end position="107"/>
    </location>
</feature>
<dbReference type="GO" id="GO:1901264">
    <property type="term" value="P:carbohydrate derivative transport"/>
    <property type="evidence" value="ECO:0007669"/>
    <property type="project" value="TreeGrafter"/>
</dbReference>
<evidence type="ECO:0000256" key="8">
    <source>
        <dbReference type="PIRNR" id="PIRNR006351"/>
    </source>
</evidence>
<keyword evidence="5 9" id="KW-0812">Transmembrane</keyword>
<evidence type="ECO:0000256" key="4">
    <source>
        <dbReference type="ARBA" id="ARBA00022597"/>
    </source>
</evidence>
<accession>A0A7X3INE5</accession>
<evidence type="ECO:0000259" key="10">
    <source>
        <dbReference type="PROSITE" id="PS51105"/>
    </source>
</evidence>
<keyword evidence="2 8" id="KW-0813">Transport</keyword>
<evidence type="ECO:0000313" key="12">
    <source>
        <dbReference type="Proteomes" id="UP000460318"/>
    </source>
</evidence>
<dbReference type="PANTHER" id="PTHR33989">
    <property type="match status" value="1"/>
</dbReference>
<dbReference type="GO" id="GO:0005886">
    <property type="term" value="C:plasma membrane"/>
    <property type="evidence" value="ECO:0007669"/>
    <property type="project" value="UniProtKB-SubCell"/>
</dbReference>
<dbReference type="InterPro" id="IPR004796">
    <property type="entry name" value="PTS_IIC_cello"/>
</dbReference>
<dbReference type="PIRSF" id="PIRSF006351">
    <property type="entry name" value="PTS_EIIC-Cellobiose"/>
    <property type="match status" value="1"/>
</dbReference>
<comment type="function">
    <text evidence="8">The phosphoenolpyruvate-dependent sugar phosphotransferase system (PTS), a major carbohydrate active -transport system, catalyzes the phosphorylation of incoming sugar substrates concomitant with their translocation across the cell membrane.</text>
</comment>
<feature type="transmembrane region" description="Helical" evidence="9">
    <location>
        <begin position="54"/>
        <end position="76"/>
    </location>
</feature>
<keyword evidence="7 8" id="KW-0472">Membrane</keyword>
<dbReference type="InterPro" id="IPR004501">
    <property type="entry name" value="PTS_EIIC_3"/>
</dbReference>
<dbReference type="PANTHER" id="PTHR33989:SF4">
    <property type="entry name" value="PTS SYSTEM N,N'-DIACETYLCHITOBIOSE-SPECIFIC EIIC COMPONENT"/>
    <property type="match status" value="1"/>
</dbReference>
<dbReference type="EMBL" id="WUBI01000006">
    <property type="protein sequence ID" value="MWV47157.1"/>
    <property type="molecule type" value="Genomic_DNA"/>
</dbReference>
<organism evidence="11 12">
    <name type="scientific">Paenibacillus dendrobii</name>
    <dbReference type="NCBI Taxonomy" id="2691084"/>
    <lineage>
        <taxon>Bacteria</taxon>
        <taxon>Bacillati</taxon>
        <taxon>Bacillota</taxon>
        <taxon>Bacilli</taxon>
        <taxon>Bacillales</taxon>
        <taxon>Paenibacillaceae</taxon>
        <taxon>Paenibacillus</taxon>
    </lineage>
</organism>
<dbReference type="GO" id="GO:0008982">
    <property type="term" value="F:protein-N(PI)-phosphohistidine-sugar phosphotransferase activity"/>
    <property type="evidence" value="ECO:0007669"/>
    <property type="project" value="UniProtKB-UniRule"/>
</dbReference>
<feature type="domain" description="PTS EIIC type-3" evidence="10">
    <location>
        <begin position="1"/>
        <end position="398"/>
    </location>
</feature>
<keyword evidence="4 8" id="KW-0762">Sugar transport</keyword>
<evidence type="ECO:0000256" key="7">
    <source>
        <dbReference type="ARBA" id="ARBA00023136"/>
    </source>
</evidence>
<name>A0A7X3INE5_9BACL</name>
<dbReference type="PROSITE" id="PS51105">
    <property type="entry name" value="PTS_EIIC_TYPE_3"/>
    <property type="match status" value="1"/>
</dbReference>
<dbReference type="GO" id="GO:0009401">
    <property type="term" value="P:phosphoenolpyruvate-dependent sugar phosphotransferase system"/>
    <property type="evidence" value="ECO:0007669"/>
    <property type="project" value="InterPro"/>
</dbReference>
<evidence type="ECO:0000256" key="3">
    <source>
        <dbReference type="ARBA" id="ARBA00022475"/>
    </source>
</evidence>
<evidence type="ECO:0000313" key="11">
    <source>
        <dbReference type="EMBL" id="MWV47157.1"/>
    </source>
</evidence>
<feature type="transmembrane region" description="Helical" evidence="9">
    <location>
        <begin position="127"/>
        <end position="146"/>
    </location>
</feature>
<evidence type="ECO:0000256" key="6">
    <source>
        <dbReference type="ARBA" id="ARBA00022989"/>
    </source>
</evidence>
<proteinExistence type="predicted"/>
<keyword evidence="6 9" id="KW-1133">Transmembrane helix</keyword>
<dbReference type="Proteomes" id="UP000460318">
    <property type="component" value="Unassembled WGS sequence"/>
</dbReference>
<keyword evidence="12" id="KW-1185">Reference proteome</keyword>
<dbReference type="AlphaFoldDB" id="A0A7X3INE5"/>
<keyword evidence="3 8" id="KW-1003">Cell membrane</keyword>
<dbReference type="RefSeq" id="WP_160500748.1">
    <property type="nucleotide sequence ID" value="NZ_WUBI01000006.1"/>
</dbReference>
<evidence type="ECO:0000256" key="9">
    <source>
        <dbReference type="SAM" id="Phobius"/>
    </source>
</evidence>
<evidence type="ECO:0000256" key="5">
    <source>
        <dbReference type="ARBA" id="ARBA00022692"/>
    </source>
</evidence>
<dbReference type="InterPro" id="IPR003352">
    <property type="entry name" value="PTS_EIIC"/>
</dbReference>
<evidence type="ECO:0000256" key="1">
    <source>
        <dbReference type="ARBA" id="ARBA00004651"/>
    </source>
</evidence>
<dbReference type="InterPro" id="IPR051088">
    <property type="entry name" value="PTS_Sugar-EIIC/EIIB"/>
</dbReference>
<dbReference type="NCBIfam" id="TIGR00410">
    <property type="entry name" value="lacE"/>
    <property type="match status" value="1"/>
</dbReference>
<comment type="caution">
    <text evidence="11">The sequence shown here is derived from an EMBL/GenBank/DDBJ whole genome shotgun (WGS) entry which is preliminary data.</text>
</comment>
<evidence type="ECO:0000256" key="2">
    <source>
        <dbReference type="ARBA" id="ARBA00022448"/>
    </source>
</evidence>
<gene>
    <name evidence="11" type="ORF">GRF59_26535</name>
</gene>
<feature type="transmembrane region" description="Helical" evidence="9">
    <location>
        <begin position="206"/>
        <end position="229"/>
    </location>
</feature>
<feature type="transmembrane region" description="Helical" evidence="9">
    <location>
        <begin position="369"/>
        <end position="398"/>
    </location>
</feature>
<comment type="subcellular location">
    <subcellularLocation>
        <location evidence="1">Cell membrane</location>
        <topology evidence="1">Multi-pass membrane protein</topology>
    </subcellularLocation>
</comment>
<feature type="transmembrane region" description="Helical" evidence="9">
    <location>
        <begin position="21"/>
        <end position="42"/>
    </location>
</feature>
<dbReference type="Pfam" id="PF02378">
    <property type="entry name" value="PTS_EIIC"/>
    <property type="match status" value="1"/>
</dbReference>